<evidence type="ECO:0000313" key="3">
    <source>
        <dbReference type="EMBL" id="ATA92303.1"/>
    </source>
</evidence>
<reference evidence="8" key="3">
    <citation type="submission" date="2017-06" db="EMBL/GenBank/DDBJ databases">
        <title>Capnocytophaga spp. assemblies.</title>
        <authorList>
            <person name="Gulvik C.A."/>
        </authorList>
    </citation>
    <scope>NUCLEOTIDE SEQUENCE [LARGE SCALE GENOMIC DNA]</scope>
    <source>
        <strain evidence="8">H5594</strain>
    </source>
</reference>
<proteinExistence type="predicted"/>
<feature type="domain" description="HU" evidence="2">
    <location>
        <begin position="1"/>
        <end position="125"/>
    </location>
</feature>
<dbReference type="InterPro" id="IPR010992">
    <property type="entry name" value="IHF-like_DNA-bd_dom_sf"/>
</dbReference>
<dbReference type="GeneID" id="69581096"/>
<dbReference type="Pfam" id="PF18291">
    <property type="entry name" value="HU-HIG"/>
    <property type="match status" value="1"/>
</dbReference>
<evidence type="ECO:0000313" key="4">
    <source>
        <dbReference type="EMBL" id="CEN33920.1"/>
    </source>
</evidence>
<evidence type="ECO:0000313" key="8">
    <source>
        <dbReference type="Proteomes" id="UP000243136"/>
    </source>
</evidence>
<dbReference type="Proteomes" id="UP000243136">
    <property type="component" value="Chromosome"/>
</dbReference>
<reference evidence="3" key="2">
    <citation type="journal article" date="2017" name="Genome Announc.">
        <title>Twelve Complete Reference Genomes of Clinical Isolates in the Capnocytophaga Genus.</title>
        <authorList>
            <person name="Villarma A."/>
            <person name="Gulvik C.A."/>
            <person name="Rowe L.A."/>
            <person name="Sheth M."/>
            <person name="Juieng P."/>
            <person name="Nicholson A.C."/>
            <person name="Loparev V.N."/>
            <person name="McQuiston J.R."/>
        </authorList>
    </citation>
    <scope>NUCLEOTIDE SEQUENCE</scope>
    <source>
        <strain evidence="3">H5594</strain>
    </source>
</reference>
<dbReference type="InterPro" id="IPR005902">
    <property type="entry name" value="HU_DNA-bd_put"/>
</dbReference>
<dbReference type="EMBL" id="CDOK01000142">
    <property type="protein sequence ID" value="CEN51123.1"/>
    <property type="molecule type" value="Genomic_DNA"/>
</dbReference>
<organism evidence="4 7">
    <name type="scientific">Capnocytophaga canimorsus</name>
    <dbReference type="NCBI Taxonomy" id="28188"/>
    <lineage>
        <taxon>Bacteria</taxon>
        <taxon>Pseudomonadati</taxon>
        <taxon>Bacteroidota</taxon>
        <taxon>Flavobacteriia</taxon>
        <taxon>Flavobacteriales</taxon>
        <taxon>Flavobacteriaceae</taxon>
        <taxon>Capnocytophaga</taxon>
    </lineage>
</organism>
<sequence length="126" mass="13898">MAVKFKAIQKQNPQKRNEPAKWYPHAIGDGETNLQDLADYASSVSTVSKGDILAVLETVLTKVSADLSEGRIVRVGEYFTLQMGLTGLPSEKEEEVSASKVKSCHILFRPGKMLSNMIKLATFKKL</sequence>
<dbReference type="NCBIfam" id="TIGR01201">
    <property type="entry name" value="HU_rel"/>
    <property type="match status" value="1"/>
</dbReference>
<dbReference type="Proteomes" id="UP000044026">
    <property type="component" value="Unassembled WGS sequence"/>
</dbReference>
<evidence type="ECO:0000313" key="5">
    <source>
        <dbReference type="EMBL" id="CEN51123.1"/>
    </source>
</evidence>
<dbReference type="SUPFAM" id="SSF47729">
    <property type="entry name" value="IHF-like DNA-binding proteins"/>
    <property type="match status" value="1"/>
</dbReference>
<evidence type="ECO:0000313" key="6">
    <source>
        <dbReference type="Proteomes" id="UP000039370"/>
    </source>
</evidence>
<evidence type="ECO:0000259" key="2">
    <source>
        <dbReference type="Pfam" id="PF18291"/>
    </source>
</evidence>
<dbReference type="GO" id="GO:0003677">
    <property type="term" value="F:DNA binding"/>
    <property type="evidence" value="ECO:0007669"/>
    <property type="project" value="UniProtKB-KW"/>
</dbReference>
<evidence type="ECO:0000313" key="7">
    <source>
        <dbReference type="Proteomes" id="UP000044026"/>
    </source>
</evidence>
<reference evidence="6 7" key="1">
    <citation type="submission" date="2015-01" db="EMBL/GenBank/DDBJ databases">
        <authorList>
            <person name="MANFREDI Pablo"/>
        </authorList>
    </citation>
    <scope>NUCLEOTIDE SEQUENCE [LARGE SCALE GENOMIC DNA]</scope>
    <source>
        <strain evidence="5 6">Cc11</strain>
        <strain evidence="4 7">Cc12</strain>
    </source>
</reference>
<protein>
    <submittedName>
        <fullName evidence="3">DNA-binding protein</fullName>
    </submittedName>
    <submittedName>
        <fullName evidence="4">Integration host factor subunit alpha</fullName>
    </submittedName>
</protein>
<dbReference type="EMBL" id="CDOE01000044">
    <property type="protein sequence ID" value="CEN33920.1"/>
    <property type="molecule type" value="Genomic_DNA"/>
</dbReference>
<dbReference type="EMBL" id="CP022388">
    <property type="protein sequence ID" value="ATA92303.1"/>
    <property type="molecule type" value="Genomic_DNA"/>
</dbReference>
<dbReference type="AlphaFoldDB" id="A0A0B7H3H1"/>
<dbReference type="Proteomes" id="UP000039370">
    <property type="component" value="Unassembled WGS sequence"/>
</dbReference>
<dbReference type="RefSeq" id="WP_013996495.1">
    <property type="nucleotide sequence ID" value="NZ_BOQI01000030.1"/>
</dbReference>
<evidence type="ECO:0000256" key="1">
    <source>
        <dbReference type="ARBA" id="ARBA00023125"/>
    </source>
</evidence>
<dbReference type="InterPro" id="IPR041607">
    <property type="entry name" value="HU-HIG"/>
</dbReference>
<name>A0A0B7H3H1_9FLAO</name>
<accession>A0A0B7H3H1</accession>
<keyword evidence="1 3" id="KW-0238">DNA-binding</keyword>
<gene>
    <name evidence="5" type="ORF">CCAN11_2260016</name>
    <name evidence="4" type="ORF">CCAN12_490012</name>
    <name evidence="3" type="ORF">CGC56_09125</name>
</gene>